<dbReference type="InterPro" id="IPR018333">
    <property type="entry name" value="Squalene_cyclase"/>
</dbReference>
<dbReference type="AlphaFoldDB" id="A0A060ST09"/>
<protein>
    <submittedName>
        <fullName evidence="2">Uncharacterized protein</fullName>
    </submittedName>
</protein>
<accession>A0A060ST09</accession>
<dbReference type="HOGENOM" id="CLU_2016396_0_0_1"/>
<dbReference type="GO" id="GO:0005811">
    <property type="term" value="C:lipid droplet"/>
    <property type="evidence" value="ECO:0007669"/>
    <property type="project" value="InterPro"/>
</dbReference>
<dbReference type="PANTHER" id="PTHR11764">
    <property type="entry name" value="TERPENE CYCLASE/MUTASE FAMILY MEMBER"/>
    <property type="match status" value="1"/>
</dbReference>
<dbReference type="Gene3D" id="1.50.10.20">
    <property type="match status" value="1"/>
</dbReference>
<dbReference type="PANTHER" id="PTHR11764:SF20">
    <property type="entry name" value="LANOSTEROL SYNTHASE"/>
    <property type="match status" value="1"/>
</dbReference>
<dbReference type="SUPFAM" id="SSF48239">
    <property type="entry name" value="Terpenoid cyclases/Protein prenyltransferases"/>
    <property type="match status" value="1"/>
</dbReference>
<dbReference type="STRING" id="5643.A0A060ST09"/>
<dbReference type="InterPro" id="IPR008930">
    <property type="entry name" value="Terpenoid_cyclase/PrenylTrfase"/>
</dbReference>
<evidence type="ECO:0000313" key="2">
    <source>
        <dbReference type="EMBL" id="CDO77525.1"/>
    </source>
</evidence>
<dbReference type="GO" id="GO:0016104">
    <property type="term" value="P:triterpenoid biosynthetic process"/>
    <property type="evidence" value="ECO:0007669"/>
    <property type="project" value="InterPro"/>
</dbReference>
<evidence type="ECO:0000256" key="1">
    <source>
        <dbReference type="ARBA" id="ARBA00009755"/>
    </source>
</evidence>
<dbReference type="EMBL" id="CCBP010000457">
    <property type="protein sequence ID" value="CDO77525.1"/>
    <property type="molecule type" value="Genomic_DNA"/>
</dbReference>
<organism evidence="2 3">
    <name type="scientific">Pycnoporus cinnabarinus</name>
    <name type="common">Cinnabar-red polypore</name>
    <name type="synonym">Trametes cinnabarina</name>
    <dbReference type="NCBI Taxonomy" id="5643"/>
    <lineage>
        <taxon>Eukaryota</taxon>
        <taxon>Fungi</taxon>
        <taxon>Dikarya</taxon>
        <taxon>Basidiomycota</taxon>
        <taxon>Agaricomycotina</taxon>
        <taxon>Agaricomycetes</taxon>
        <taxon>Polyporales</taxon>
        <taxon>Polyporaceae</taxon>
        <taxon>Trametes</taxon>
    </lineage>
</organism>
<gene>
    <name evidence="2" type="ORF">BN946_scf184912.g24</name>
</gene>
<proteinExistence type="inferred from homology"/>
<evidence type="ECO:0000313" key="3">
    <source>
        <dbReference type="Proteomes" id="UP000029665"/>
    </source>
</evidence>
<keyword evidence="3" id="KW-1185">Reference proteome</keyword>
<sequence>MVFPYWLPYHPHKWWIRTWNVYLPMGYLYAIRFKAEENDLILSLRECPFPPLRRATLERCYDLIVKEDNNTDYQTLGPVSKMMNVVVRTLVDGRESVAYKRHMERCRDFMWFAGEGNTRQSSN</sequence>
<dbReference type="GO" id="GO:0000250">
    <property type="term" value="F:lanosterol synthase activity"/>
    <property type="evidence" value="ECO:0007669"/>
    <property type="project" value="TreeGrafter"/>
</dbReference>
<dbReference type="Proteomes" id="UP000029665">
    <property type="component" value="Unassembled WGS sequence"/>
</dbReference>
<name>A0A060ST09_PYCCI</name>
<reference evidence="2" key="1">
    <citation type="submission" date="2014-01" db="EMBL/GenBank/DDBJ databases">
        <title>The genome of the white-rot fungus Pycnoporus cinnabarinus: a basidiomycete model with a versatile arsenal for lignocellulosic biomass breakdown.</title>
        <authorList>
            <person name="Levasseur A."/>
            <person name="Lomascolo A."/>
            <person name="Ruiz-Duenas F.J."/>
            <person name="Uzan E."/>
            <person name="Piumi F."/>
            <person name="Kues U."/>
            <person name="Ram A.F.J."/>
            <person name="Murat C."/>
            <person name="Haon M."/>
            <person name="Benoit I."/>
            <person name="Arfi Y."/>
            <person name="Chevret D."/>
            <person name="Drula E."/>
            <person name="Kwon M.J."/>
            <person name="Gouret P."/>
            <person name="Lesage-Meessen L."/>
            <person name="Lombard V."/>
            <person name="Mariette J."/>
            <person name="Noirot C."/>
            <person name="Park J."/>
            <person name="Patyshakuliyeva A."/>
            <person name="Wieneger R.A.B."/>
            <person name="Wosten H.A.B."/>
            <person name="Martin F."/>
            <person name="Coutinho P.M."/>
            <person name="de Vries R."/>
            <person name="Martinez A.T."/>
            <person name="Klopp C."/>
            <person name="Pontarotti P."/>
            <person name="Henrissat B."/>
            <person name="Record E."/>
        </authorList>
    </citation>
    <scope>NUCLEOTIDE SEQUENCE [LARGE SCALE GENOMIC DNA]</scope>
    <source>
        <strain evidence="2">BRFM137</strain>
    </source>
</reference>
<dbReference type="OrthoDB" id="21502at2759"/>
<comment type="similarity">
    <text evidence="1">Belongs to the terpene cyclase/mutase family.</text>
</comment>
<dbReference type="GO" id="GO:0006696">
    <property type="term" value="P:ergosterol biosynthetic process"/>
    <property type="evidence" value="ECO:0007669"/>
    <property type="project" value="TreeGrafter"/>
</dbReference>
<comment type="caution">
    <text evidence="2">The sequence shown here is derived from an EMBL/GenBank/DDBJ whole genome shotgun (WGS) entry which is preliminary data.</text>
</comment>